<dbReference type="InterPro" id="IPR008283">
    <property type="entry name" value="Peptidase_M17_N"/>
</dbReference>
<keyword evidence="8" id="KW-0479">Metal-binding</keyword>
<dbReference type="InterPro" id="IPR043472">
    <property type="entry name" value="Macro_dom-like"/>
</dbReference>
<comment type="function">
    <text evidence="8">Presumably involved in the processing and regular turnover of intracellular proteins. Catalyzes the removal of unsubstituted N-terminal amino acids from various peptides.</text>
</comment>
<dbReference type="NCBIfam" id="NF002074">
    <property type="entry name" value="PRK00913.1-4"/>
    <property type="match status" value="1"/>
</dbReference>
<comment type="catalytic activity">
    <reaction evidence="1 8">
        <text>Release of an N-terminal amino acid, Xaa-|-Yaa-, in which Xaa is preferably Leu, but may be other amino acids including Pro although not Arg or Lys, and Yaa may be Pro. Amino acid amides and methyl esters are also readily hydrolyzed, but rates on arylamides are exceedingly low.</text>
        <dbReference type="EC" id="3.4.11.1"/>
    </reaction>
</comment>
<dbReference type="InterPro" id="IPR011356">
    <property type="entry name" value="Leucine_aapep/pepB"/>
</dbReference>
<dbReference type="EC" id="3.4.11.10" evidence="8"/>
<dbReference type="Proteomes" id="UP001055102">
    <property type="component" value="Unassembled WGS sequence"/>
</dbReference>
<evidence type="ECO:0000256" key="1">
    <source>
        <dbReference type="ARBA" id="ARBA00000135"/>
    </source>
</evidence>
<keyword evidence="5 8" id="KW-0645">Protease</keyword>
<organism evidence="10 11">
    <name type="scientific">Methylobacterium jeotgali</name>
    <dbReference type="NCBI Taxonomy" id="381630"/>
    <lineage>
        <taxon>Bacteria</taxon>
        <taxon>Pseudomonadati</taxon>
        <taxon>Pseudomonadota</taxon>
        <taxon>Alphaproteobacteria</taxon>
        <taxon>Hyphomicrobiales</taxon>
        <taxon>Methylobacteriaceae</taxon>
        <taxon>Methylobacterium</taxon>
    </lineage>
</organism>
<dbReference type="PROSITE" id="PS00631">
    <property type="entry name" value="CYTOSOL_AP"/>
    <property type="match status" value="1"/>
</dbReference>
<evidence type="ECO:0000256" key="3">
    <source>
        <dbReference type="ARBA" id="ARBA00009528"/>
    </source>
</evidence>
<evidence type="ECO:0000256" key="8">
    <source>
        <dbReference type="HAMAP-Rule" id="MF_00181"/>
    </source>
</evidence>
<evidence type="ECO:0000256" key="4">
    <source>
        <dbReference type="ARBA" id="ARBA00022438"/>
    </source>
</evidence>
<dbReference type="InterPro" id="IPR000819">
    <property type="entry name" value="Peptidase_M17_C"/>
</dbReference>
<evidence type="ECO:0000259" key="9">
    <source>
        <dbReference type="PROSITE" id="PS00631"/>
    </source>
</evidence>
<feature type="active site" evidence="8">
    <location>
        <position position="280"/>
    </location>
</feature>
<feature type="domain" description="Cytosol aminopeptidase" evidence="9">
    <location>
        <begin position="348"/>
        <end position="355"/>
    </location>
</feature>
<proteinExistence type="inferred from homology"/>
<evidence type="ECO:0000313" key="11">
    <source>
        <dbReference type="Proteomes" id="UP001055102"/>
    </source>
</evidence>
<evidence type="ECO:0000313" key="10">
    <source>
        <dbReference type="EMBL" id="GJE07183.1"/>
    </source>
</evidence>
<comment type="cofactor">
    <cofactor evidence="8">
        <name>Mn(2+)</name>
        <dbReference type="ChEBI" id="CHEBI:29035"/>
    </cofactor>
    <text evidence="8">Binds 2 manganese ions per subunit.</text>
</comment>
<comment type="subcellular location">
    <subcellularLocation>
        <location evidence="8">Cytoplasm</location>
    </subcellularLocation>
</comment>
<protein>
    <recommendedName>
        <fullName evidence="8">Probable cytosol aminopeptidase</fullName>
        <ecNumber evidence="8">3.4.11.1</ecNumber>
    </recommendedName>
    <alternativeName>
        <fullName evidence="8">Leucine aminopeptidase</fullName>
        <shortName evidence="8">LAP</shortName>
        <ecNumber evidence="8">3.4.11.10</ecNumber>
    </alternativeName>
    <alternativeName>
        <fullName evidence="8">Leucyl aminopeptidase</fullName>
    </alternativeName>
</protein>
<feature type="binding site" evidence="8">
    <location>
        <position position="350"/>
    </location>
    <ligand>
        <name>Mn(2+)</name>
        <dbReference type="ChEBI" id="CHEBI:29035"/>
        <label>1</label>
    </ligand>
</feature>
<dbReference type="InterPro" id="IPR023042">
    <property type="entry name" value="Peptidase_M17_leu_NH2_pept"/>
</dbReference>
<evidence type="ECO:0000256" key="7">
    <source>
        <dbReference type="ARBA" id="ARBA00023211"/>
    </source>
</evidence>
<dbReference type="Gene3D" id="3.40.220.10">
    <property type="entry name" value="Leucine Aminopeptidase, subunit E, domain 1"/>
    <property type="match status" value="1"/>
</dbReference>
<dbReference type="GO" id="GO:0004177">
    <property type="term" value="F:aminopeptidase activity"/>
    <property type="evidence" value="ECO:0007669"/>
    <property type="project" value="UniProtKB-KW"/>
</dbReference>
<dbReference type="PANTHER" id="PTHR11963:SF23">
    <property type="entry name" value="CYTOSOL AMINOPEPTIDASE"/>
    <property type="match status" value="1"/>
</dbReference>
<comment type="catalytic activity">
    <reaction evidence="2 8">
        <text>Release of an N-terminal amino acid, preferentially leucine, but not glutamic or aspartic acids.</text>
        <dbReference type="EC" id="3.4.11.10"/>
    </reaction>
</comment>
<feature type="binding site" evidence="8">
    <location>
        <position position="268"/>
    </location>
    <ligand>
        <name>Mn(2+)</name>
        <dbReference type="ChEBI" id="CHEBI:29035"/>
        <label>2</label>
    </ligand>
</feature>
<dbReference type="Gene3D" id="3.40.630.10">
    <property type="entry name" value="Zn peptidases"/>
    <property type="match status" value="1"/>
</dbReference>
<evidence type="ECO:0000256" key="5">
    <source>
        <dbReference type="ARBA" id="ARBA00022670"/>
    </source>
</evidence>
<dbReference type="NCBIfam" id="NF002077">
    <property type="entry name" value="PRK00913.2-4"/>
    <property type="match status" value="1"/>
</dbReference>
<feature type="active site" evidence="8">
    <location>
        <position position="354"/>
    </location>
</feature>
<reference evidence="10" key="2">
    <citation type="submission" date="2021-08" db="EMBL/GenBank/DDBJ databases">
        <authorList>
            <person name="Tani A."/>
            <person name="Ola A."/>
            <person name="Ogura Y."/>
            <person name="Katsura K."/>
            <person name="Hayashi T."/>
        </authorList>
    </citation>
    <scope>NUCLEOTIDE SEQUENCE</scope>
    <source>
        <strain evidence="10">LMG 23639</strain>
    </source>
</reference>
<feature type="binding site" evidence="8">
    <location>
        <position position="352"/>
    </location>
    <ligand>
        <name>Mn(2+)</name>
        <dbReference type="ChEBI" id="CHEBI:29035"/>
        <label>1</label>
    </ligand>
</feature>
<dbReference type="Pfam" id="PF02789">
    <property type="entry name" value="Peptidase_M17_N"/>
    <property type="match status" value="1"/>
</dbReference>
<keyword evidence="11" id="KW-1185">Reference proteome</keyword>
<dbReference type="HAMAP" id="MF_00181">
    <property type="entry name" value="Cytosol_peptidase_M17"/>
    <property type="match status" value="1"/>
</dbReference>
<reference evidence="10" key="1">
    <citation type="journal article" date="2021" name="Front. Microbiol.">
        <title>Comprehensive Comparative Genomics and Phenotyping of Methylobacterium Species.</title>
        <authorList>
            <person name="Alessa O."/>
            <person name="Ogura Y."/>
            <person name="Fujitani Y."/>
            <person name="Takami H."/>
            <person name="Hayashi T."/>
            <person name="Sahin N."/>
            <person name="Tani A."/>
        </authorList>
    </citation>
    <scope>NUCLEOTIDE SEQUENCE</scope>
    <source>
        <strain evidence="10">LMG 23639</strain>
    </source>
</reference>
<comment type="similarity">
    <text evidence="3 8">Belongs to the peptidase M17 family.</text>
</comment>
<evidence type="ECO:0000256" key="6">
    <source>
        <dbReference type="ARBA" id="ARBA00022801"/>
    </source>
</evidence>
<gene>
    <name evidence="10" type="primary">pepA_2</name>
    <name evidence="8" type="synonym">pepA</name>
    <name evidence="10" type="ORF">AOPFMNJM_2508</name>
</gene>
<feature type="binding site" evidence="8">
    <location>
        <position position="273"/>
    </location>
    <ligand>
        <name>Mn(2+)</name>
        <dbReference type="ChEBI" id="CHEBI:29035"/>
        <label>2</label>
    </ligand>
</feature>
<dbReference type="CDD" id="cd00433">
    <property type="entry name" value="Peptidase_M17"/>
    <property type="match status" value="1"/>
</dbReference>
<dbReference type="SUPFAM" id="SSF53187">
    <property type="entry name" value="Zn-dependent exopeptidases"/>
    <property type="match status" value="1"/>
</dbReference>
<name>A0ABQ4SXI0_9HYPH</name>
<dbReference type="SUPFAM" id="SSF52949">
    <property type="entry name" value="Macro domain-like"/>
    <property type="match status" value="1"/>
</dbReference>
<keyword evidence="6 8" id="KW-0378">Hydrolase</keyword>
<feature type="binding site" evidence="8">
    <location>
        <position position="273"/>
    </location>
    <ligand>
        <name>Mn(2+)</name>
        <dbReference type="ChEBI" id="CHEBI:29035"/>
        <label>1</label>
    </ligand>
</feature>
<dbReference type="PANTHER" id="PTHR11963">
    <property type="entry name" value="LEUCINE AMINOPEPTIDASE-RELATED"/>
    <property type="match status" value="1"/>
</dbReference>
<feature type="binding site" evidence="8">
    <location>
        <position position="291"/>
    </location>
    <ligand>
        <name>Mn(2+)</name>
        <dbReference type="ChEBI" id="CHEBI:29035"/>
        <label>2</label>
    </ligand>
</feature>
<dbReference type="NCBIfam" id="NF002075">
    <property type="entry name" value="PRK00913.2-2"/>
    <property type="match status" value="1"/>
</dbReference>
<keyword evidence="7 8" id="KW-0464">Manganese</keyword>
<dbReference type="Pfam" id="PF00883">
    <property type="entry name" value="Peptidase_M17"/>
    <property type="match status" value="1"/>
</dbReference>
<keyword evidence="4 8" id="KW-0031">Aminopeptidase</keyword>
<accession>A0ABQ4SXI0</accession>
<dbReference type="EMBL" id="BPQR01000042">
    <property type="protein sequence ID" value="GJE07183.1"/>
    <property type="molecule type" value="Genomic_DNA"/>
</dbReference>
<sequence length="515" mass="53105">MARDLANAITITFGPLRAGGGGGDLVVFVGDDLALGDATLGLLGRTGADLVARAAGSERFKGRSLSALSLPAPAGVEAARLTVVGLGSEKDRAGLDWAKLGGFVAGKVSGRTARVALDWPGAAVTPENAAEFALGARLRAYSFDRYKSSKKPESDETGGTGLELLVTDPAAAKTAAAATDAVAEGVVIARDLINEPPNVLFPEEFARRAAELSSLGVEVEVLDLARLREIGMGALIAVAQGSAREPRVVVMRWNGGTPGEAPVALVGKGVVFDSGGVSIKSAGGMEDMKGDMGGAAAVVGTLHALATRKARANVIGAIGIVENMPDGASYRPSDIVTSLSGQTIEVINTDAEGRLVLADVLWYVQKTYSPKLMIDLATLTGAIIVALGQDLAGLFSNDDALAASITAAGEATAEKVWRMPLGPQFDKAIDSKFADMKNTGGRHGGAATAAAFIKRYVNDLPWAHLDIAGVGMSSSPSEINRSWGAGWGVRLLDRFVRDNHETKHETKAGAEGGAR</sequence>
<dbReference type="EC" id="3.4.11.1" evidence="8"/>
<dbReference type="PRINTS" id="PR00481">
    <property type="entry name" value="LAMNOPPTDASE"/>
</dbReference>
<feature type="binding site" evidence="8">
    <location>
        <position position="352"/>
    </location>
    <ligand>
        <name>Mn(2+)</name>
        <dbReference type="ChEBI" id="CHEBI:29035"/>
        <label>2</label>
    </ligand>
</feature>
<evidence type="ECO:0000256" key="2">
    <source>
        <dbReference type="ARBA" id="ARBA00000967"/>
    </source>
</evidence>
<keyword evidence="8" id="KW-0963">Cytoplasm</keyword>
<comment type="caution">
    <text evidence="10">The sequence shown here is derived from an EMBL/GenBank/DDBJ whole genome shotgun (WGS) entry which is preliminary data.</text>
</comment>